<name>A0AAV2YUT6_9STRA</name>
<dbReference type="AlphaFoldDB" id="A0AAV2YUT6"/>
<gene>
    <name evidence="1" type="ORF">N0F65_007994</name>
</gene>
<evidence type="ECO:0000313" key="2">
    <source>
        <dbReference type="Proteomes" id="UP001146120"/>
    </source>
</evidence>
<protein>
    <submittedName>
        <fullName evidence="1">Uncharacterized protein</fullName>
    </submittedName>
</protein>
<proteinExistence type="predicted"/>
<organism evidence="1 2">
    <name type="scientific">Lagenidium giganteum</name>
    <dbReference type="NCBI Taxonomy" id="4803"/>
    <lineage>
        <taxon>Eukaryota</taxon>
        <taxon>Sar</taxon>
        <taxon>Stramenopiles</taxon>
        <taxon>Oomycota</taxon>
        <taxon>Peronosporomycetes</taxon>
        <taxon>Pythiales</taxon>
        <taxon>Pythiaceae</taxon>
    </lineage>
</organism>
<sequence>MRGLKKRKSTEYTQSQAAPITLKMNDACLAHFLNTKRGQERVSDVCRMCFCSVFVRGLRNVKKQRGVFVTMEDEHEAKSLAGTRKTGFIRYVLEDRKTEVAEGRHYYLHKLDVHEKPIDAYFT</sequence>
<evidence type="ECO:0000313" key="1">
    <source>
        <dbReference type="EMBL" id="DAZ96344.1"/>
    </source>
</evidence>
<reference evidence="1" key="1">
    <citation type="submission" date="2022-11" db="EMBL/GenBank/DDBJ databases">
        <authorList>
            <person name="Morgan W.R."/>
            <person name="Tartar A."/>
        </authorList>
    </citation>
    <scope>NUCLEOTIDE SEQUENCE</scope>
    <source>
        <strain evidence="1">ARSEF 373</strain>
    </source>
</reference>
<accession>A0AAV2YUT6</accession>
<dbReference type="EMBL" id="DAKRPA010000170">
    <property type="protein sequence ID" value="DAZ96344.1"/>
    <property type="molecule type" value="Genomic_DNA"/>
</dbReference>
<comment type="caution">
    <text evidence="1">The sequence shown here is derived from an EMBL/GenBank/DDBJ whole genome shotgun (WGS) entry which is preliminary data.</text>
</comment>
<dbReference type="Proteomes" id="UP001146120">
    <property type="component" value="Unassembled WGS sequence"/>
</dbReference>
<keyword evidence="2" id="KW-1185">Reference proteome</keyword>
<reference evidence="1" key="2">
    <citation type="journal article" date="2023" name="Microbiol Resour">
        <title>Decontamination and Annotation of the Draft Genome Sequence of the Oomycete Lagenidium giganteum ARSEF 373.</title>
        <authorList>
            <person name="Morgan W.R."/>
            <person name="Tartar A."/>
        </authorList>
    </citation>
    <scope>NUCLEOTIDE SEQUENCE</scope>
    <source>
        <strain evidence="1">ARSEF 373</strain>
    </source>
</reference>